<reference evidence="1" key="1">
    <citation type="submission" date="2013-07" db="EMBL/GenBank/DDBJ databases">
        <title>The genome of an arbuscular mycorrhizal fungus provides insights into the evolution of the oldest plant symbiosis.</title>
        <authorList>
            <consortium name="DOE Joint Genome Institute"/>
            <person name="Tisserant E."/>
            <person name="Malbreil M."/>
            <person name="Kuo A."/>
            <person name="Kohler A."/>
            <person name="Symeonidi A."/>
            <person name="Balestrini R."/>
            <person name="Charron P."/>
            <person name="Duensing N."/>
            <person name="Frei-dit-Frey N."/>
            <person name="Gianinazzi-Pearson V."/>
            <person name="Gilbert B."/>
            <person name="Handa Y."/>
            <person name="Hijri M."/>
            <person name="Kaul R."/>
            <person name="Kawaguchi M."/>
            <person name="Krajinski F."/>
            <person name="Lammers P."/>
            <person name="Lapierre D."/>
            <person name="Masclaux F.G."/>
            <person name="Murat C."/>
            <person name="Morin E."/>
            <person name="Ndikumana S."/>
            <person name="Pagni M."/>
            <person name="Petitpierre D."/>
            <person name="Requena N."/>
            <person name="Rosikiewicz P."/>
            <person name="Riley R."/>
            <person name="Saito K."/>
            <person name="San Clemente H."/>
            <person name="Shapiro H."/>
            <person name="van Tuinen D."/>
            <person name="Becard G."/>
            <person name="Bonfante P."/>
            <person name="Paszkowski U."/>
            <person name="Shachar-Hill Y."/>
            <person name="Young J.P."/>
            <person name="Sanders I.R."/>
            <person name="Henrissat B."/>
            <person name="Rensing S.A."/>
            <person name="Grigoriev I.V."/>
            <person name="Corradi N."/>
            <person name="Roux C."/>
            <person name="Martin F."/>
        </authorList>
    </citation>
    <scope>NUCLEOTIDE SEQUENCE</scope>
    <source>
        <strain evidence="1">DAOM 197198</strain>
    </source>
</reference>
<gene>
    <name evidence="1" type="ORF">GLOINDRAFT_22408</name>
</gene>
<organism evidence="1">
    <name type="scientific">Rhizophagus irregularis (strain DAOM 181602 / DAOM 197198 / MUCL 43194)</name>
    <name type="common">Arbuscular mycorrhizal fungus</name>
    <name type="synonym">Glomus intraradices</name>
    <dbReference type="NCBI Taxonomy" id="747089"/>
    <lineage>
        <taxon>Eukaryota</taxon>
        <taxon>Fungi</taxon>
        <taxon>Fungi incertae sedis</taxon>
        <taxon>Mucoromycota</taxon>
        <taxon>Glomeromycotina</taxon>
        <taxon>Glomeromycetes</taxon>
        <taxon>Glomerales</taxon>
        <taxon>Glomeraceae</taxon>
        <taxon>Rhizophagus</taxon>
    </lineage>
</organism>
<evidence type="ECO:0000313" key="1">
    <source>
        <dbReference type="EMBL" id="ESA16822.1"/>
    </source>
</evidence>
<accession>U9UAV2</accession>
<dbReference type="EMBL" id="KI280704">
    <property type="protein sequence ID" value="ESA16822.1"/>
    <property type="molecule type" value="Genomic_DNA"/>
</dbReference>
<proteinExistence type="predicted"/>
<dbReference type="HOGENOM" id="CLU_2590962_0_0_1"/>
<dbReference type="AlphaFoldDB" id="U9UAV2"/>
<sequence length="80" mass="8517">MLKHGRVYDTGDKKGYGRIVVASESVARLLTDGGHNYSATMIIPASSDLNLMNKGSLDPSHHDESNVSCIVSLGSIDAEI</sequence>
<protein>
    <submittedName>
        <fullName evidence="1">Uncharacterized protein</fullName>
    </submittedName>
</protein>
<name>U9UAV2_RHIID</name>